<dbReference type="Proteomes" id="UP001574673">
    <property type="component" value="Unassembled WGS sequence"/>
</dbReference>
<dbReference type="InterPro" id="IPR027417">
    <property type="entry name" value="P-loop_NTPase"/>
</dbReference>
<dbReference type="InterPro" id="IPR036101">
    <property type="entry name" value="CarD-like/TRCF_RID_sf"/>
</dbReference>
<feature type="domain" description="Helicase ATP-binding" evidence="10">
    <location>
        <begin position="636"/>
        <end position="797"/>
    </location>
</feature>
<dbReference type="NCBIfam" id="TIGR00580">
    <property type="entry name" value="mfd"/>
    <property type="match status" value="1"/>
</dbReference>
<evidence type="ECO:0000256" key="3">
    <source>
        <dbReference type="ARBA" id="ARBA00022763"/>
    </source>
</evidence>
<dbReference type="Pfam" id="PF00271">
    <property type="entry name" value="Helicase_C"/>
    <property type="match status" value="1"/>
</dbReference>
<sequence>MPPRLPQLPRLPLIPPHLAGQTGERIALPPFSGSADAWYIAQLAGEAVAARRGALIAVITANAGDARRLLAEIPWFAPSLRVRLLPDWETLPYDSFSPHHDLVSERLAALHSVSRGECDVLLIPATTAAYRLAPPAYLAAYTFFFKQGETLDAAAFRAQLTLAGYTHVANVVSPGEYSIRGGLIDLFPMGSALPFRIDLFDDEIESIKTFDVDTQRTLYPVPEIRLLPAREFPLDETGRTRFRQRFRATFEGDPAQSGIYKDVSNGIPPAGIEYWLPLFFENTATLFDYLPEGTRLCLHNDVPAALRDFWRDAQSRYRMLSGEKHRPLLPPEALFLNEEHFFIAAKPYTRLILSKRNEASPAAPSCPLPPLAVNRRAEAPLARLHAFIDGFPGRVLLLAESAGRRETLAGLLAEYGFQPDACPDLGGFLDSGSRLALGVSPLYEGFIADGASTPADKNEALAIITETELYADSPTRRTQRRSGKKASLDNWLRDLTELKVGDPVVHEQHGIARYHGLVYLNLGEGEAEFLELHYADEAKLYVPVSQLHVISRYSGADPETAPLHALGSPQWEKAKRKAAQQAHDTAAELLALYARRAARQGHAFQFSAHDYEAFAEGFGFEETPDQAAAIAAVIEDMQSGKPMDRLVCGDVGFGKTEVAMRAAFCAVAGGRQVAILCPTTLLCEQHFQNFSDRFADWPVRIVELSRFKTTGEIERALQETADGKADIVIGTHRLLQKDVHFARLGLVVIDEEHRFGVRQKELLKKLRAEVDVLTLTATPIPRTLGLSLEGLRDFSVIATAPQKRLAIKTFVSRYSDGIVREALLREFKRGGQVYFLHNQVDTIENMRDKLTKLLPEARIVVGHGQMSERELERVMRDFTQQRANLLLCTTIIETGIDNPHANTIIIDRADKFGLAQLHQLRGRVGRSHHQAYAYLLTRADADGKSGLTKQARQRLEAIQAMEELGAGFYLAMHDLEIRGAGEILGENQSGAMQEIGFSLYSEMLNRAVSALRQGKEADLIEPLGIATEINLHTPTLLPSDYAPDVHERLTLYKRLANCTSPDEIAAMQEELIDRFGELPPQAQALLESHRLRLRCRPLGIIKLDATANGVNVQFEPKPPIDPIIIIDLIQKNRSYKLAGQDRLSLVRPCPTLAERIAVTRELLKQLGAEKVA</sequence>
<dbReference type="InterPro" id="IPR037235">
    <property type="entry name" value="TRCF-like_C_D7"/>
</dbReference>
<dbReference type="PROSITE" id="PS51194">
    <property type="entry name" value="HELICASE_CTER"/>
    <property type="match status" value="1"/>
</dbReference>
<comment type="similarity">
    <text evidence="9">In the N-terminal section; belongs to the UvrB family.</text>
</comment>
<name>A0ABV4UCX5_9RHOO</name>
<dbReference type="InterPro" id="IPR011545">
    <property type="entry name" value="DEAD/DEAH_box_helicase_dom"/>
</dbReference>
<dbReference type="SMART" id="SM00490">
    <property type="entry name" value="HELICc"/>
    <property type="match status" value="1"/>
</dbReference>
<dbReference type="Gene3D" id="3.30.2060.10">
    <property type="entry name" value="Penicillin-binding protein 1b domain"/>
    <property type="match status" value="1"/>
</dbReference>
<dbReference type="Gene3D" id="3.90.1150.50">
    <property type="entry name" value="Transcription-repair-coupling factor, D7 domain"/>
    <property type="match status" value="1"/>
</dbReference>
<keyword evidence="3 9" id="KW-0227">DNA damage</keyword>
<dbReference type="SUPFAM" id="SSF141259">
    <property type="entry name" value="CarD-like"/>
    <property type="match status" value="1"/>
</dbReference>
<protein>
    <recommendedName>
        <fullName evidence="9">Transcription-repair-coupling factor</fullName>
        <shortName evidence="9">TRCF</shortName>
        <ecNumber evidence="9">3.6.4.-</ecNumber>
    </recommendedName>
</protein>
<dbReference type="InterPro" id="IPR048635">
    <property type="entry name" value="MFD_D3"/>
</dbReference>
<dbReference type="Pfam" id="PF00270">
    <property type="entry name" value="DEAD"/>
    <property type="match status" value="1"/>
</dbReference>
<dbReference type="Gene3D" id="3.40.50.11180">
    <property type="match status" value="1"/>
</dbReference>
<dbReference type="CDD" id="cd17991">
    <property type="entry name" value="DEXHc_TRCF"/>
    <property type="match status" value="1"/>
</dbReference>
<dbReference type="HAMAP" id="MF_00969">
    <property type="entry name" value="TRCF"/>
    <property type="match status" value="1"/>
</dbReference>
<comment type="caution">
    <text evidence="12">The sequence shown here is derived from an EMBL/GenBank/DDBJ whole genome shotgun (WGS) entry which is preliminary data.</text>
</comment>
<evidence type="ECO:0000313" key="13">
    <source>
        <dbReference type="Proteomes" id="UP001574673"/>
    </source>
</evidence>
<dbReference type="Pfam" id="PF17757">
    <property type="entry name" value="UvrB_inter"/>
    <property type="match status" value="1"/>
</dbReference>
<keyword evidence="6 9" id="KW-0067">ATP-binding</keyword>
<dbReference type="PANTHER" id="PTHR47964">
    <property type="entry name" value="ATP-DEPENDENT DNA HELICASE HOMOLOG RECG, CHLOROPLASTIC"/>
    <property type="match status" value="1"/>
</dbReference>
<evidence type="ECO:0000256" key="6">
    <source>
        <dbReference type="ARBA" id="ARBA00022840"/>
    </source>
</evidence>
<keyword evidence="7 9" id="KW-0238">DNA-binding</keyword>
<dbReference type="SMART" id="SM01058">
    <property type="entry name" value="CarD_TRCF"/>
    <property type="match status" value="1"/>
</dbReference>
<keyword evidence="13" id="KW-1185">Reference proteome</keyword>
<dbReference type="Gene3D" id="3.40.50.300">
    <property type="entry name" value="P-loop containing nucleotide triphosphate hydrolases"/>
    <property type="match status" value="2"/>
</dbReference>
<dbReference type="PANTHER" id="PTHR47964:SF1">
    <property type="entry name" value="ATP-DEPENDENT DNA HELICASE HOMOLOG RECG, CHLOROPLASTIC"/>
    <property type="match status" value="1"/>
</dbReference>
<dbReference type="SUPFAM" id="SSF52540">
    <property type="entry name" value="P-loop containing nucleoside triphosphate hydrolases"/>
    <property type="match status" value="4"/>
</dbReference>
<dbReference type="InterPro" id="IPR004576">
    <property type="entry name" value="Mfd"/>
</dbReference>
<dbReference type="EMBL" id="JBEUWX010000002">
    <property type="protein sequence ID" value="MFA9949491.1"/>
    <property type="molecule type" value="Genomic_DNA"/>
</dbReference>
<dbReference type="Pfam" id="PF02559">
    <property type="entry name" value="CarD_TRCF_RID"/>
    <property type="match status" value="1"/>
</dbReference>
<evidence type="ECO:0000259" key="11">
    <source>
        <dbReference type="PROSITE" id="PS51194"/>
    </source>
</evidence>
<gene>
    <name evidence="9 12" type="primary">mfd</name>
    <name evidence="12" type="ORF">ABCS64_03970</name>
</gene>
<evidence type="ECO:0000256" key="2">
    <source>
        <dbReference type="ARBA" id="ARBA00022741"/>
    </source>
</evidence>
<evidence type="ECO:0000256" key="9">
    <source>
        <dbReference type="HAMAP-Rule" id="MF_00969"/>
    </source>
</evidence>
<dbReference type="Gene3D" id="2.40.10.170">
    <property type="match status" value="1"/>
</dbReference>
<dbReference type="InterPro" id="IPR003711">
    <property type="entry name" value="CarD-like/TRCF_RID"/>
</dbReference>
<dbReference type="SMART" id="SM00982">
    <property type="entry name" value="TRCF"/>
    <property type="match status" value="1"/>
</dbReference>
<evidence type="ECO:0000313" key="12">
    <source>
        <dbReference type="EMBL" id="MFA9949491.1"/>
    </source>
</evidence>
<comment type="subcellular location">
    <subcellularLocation>
        <location evidence="9">Cytoplasm</location>
    </subcellularLocation>
</comment>
<keyword evidence="5" id="KW-0347">Helicase</keyword>
<dbReference type="PROSITE" id="PS51192">
    <property type="entry name" value="HELICASE_ATP_BIND_1"/>
    <property type="match status" value="1"/>
</dbReference>
<evidence type="ECO:0000256" key="7">
    <source>
        <dbReference type="ARBA" id="ARBA00023125"/>
    </source>
</evidence>
<dbReference type="Pfam" id="PF21132">
    <property type="entry name" value="MFD_D3"/>
    <property type="match status" value="1"/>
</dbReference>
<dbReference type="SMART" id="SM00487">
    <property type="entry name" value="DEXDc"/>
    <property type="match status" value="1"/>
</dbReference>
<dbReference type="InterPro" id="IPR005118">
    <property type="entry name" value="TRCF_C"/>
</dbReference>
<evidence type="ECO:0000256" key="4">
    <source>
        <dbReference type="ARBA" id="ARBA00022801"/>
    </source>
</evidence>
<evidence type="ECO:0000256" key="5">
    <source>
        <dbReference type="ARBA" id="ARBA00022806"/>
    </source>
</evidence>
<keyword evidence="2 9" id="KW-0547">Nucleotide-binding</keyword>
<keyword evidence="1 9" id="KW-0963">Cytoplasm</keyword>
<organism evidence="12 13">
    <name type="scientific">Dentiradicibacter hellwigii</name>
    <dbReference type="NCBI Taxonomy" id="3149053"/>
    <lineage>
        <taxon>Bacteria</taxon>
        <taxon>Pseudomonadati</taxon>
        <taxon>Pseudomonadota</taxon>
        <taxon>Betaproteobacteria</taxon>
        <taxon>Rhodocyclales</taxon>
        <taxon>Rhodocyclaceae</taxon>
        <taxon>Dentiradicibacter</taxon>
    </lineage>
</organism>
<dbReference type="InterPro" id="IPR001650">
    <property type="entry name" value="Helicase_C-like"/>
</dbReference>
<keyword evidence="8 9" id="KW-0234">DNA repair</keyword>
<dbReference type="Pfam" id="PF03461">
    <property type="entry name" value="TRCF"/>
    <property type="match status" value="1"/>
</dbReference>
<dbReference type="EC" id="3.6.4.-" evidence="9"/>
<feature type="domain" description="Helicase C-terminal" evidence="11">
    <location>
        <begin position="819"/>
        <end position="976"/>
    </location>
</feature>
<comment type="function">
    <text evidence="9">Couples transcription and DNA repair by recognizing RNA polymerase (RNAP) stalled at DNA lesions. Mediates ATP-dependent release of RNAP and its truncated transcript from the DNA, and recruitment of nucleotide excision repair machinery to the damaged site.</text>
</comment>
<proteinExistence type="inferred from homology"/>
<comment type="similarity">
    <text evidence="9">In the C-terminal section; belongs to the helicase family. RecG subfamily.</text>
</comment>
<reference evidence="13" key="1">
    <citation type="submission" date="2024-06" db="EMBL/GenBank/DDBJ databases">
        <title>Radixoralia hellwigii gen. nov., sp nov., isolated from a root canal in the human oral cavity.</title>
        <authorList>
            <person name="Bartsch S."/>
            <person name="Wittmer A."/>
            <person name="Schulz A.-K."/>
            <person name="Neumann-Schaal M."/>
            <person name="Wolf J."/>
            <person name="Gronow S."/>
            <person name="Tennert C."/>
            <person name="Haecker G."/>
            <person name="Cieplik F."/>
            <person name="Al-Ahmad A."/>
        </authorList>
    </citation>
    <scope>NUCLEOTIDE SEQUENCE [LARGE SCALE GENOMIC DNA]</scope>
    <source>
        <strain evidence="13">Wk13</strain>
    </source>
</reference>
<dbReference type="RefSeq" id="WP_418890615.1">
    <property type="nucleotide sequence ID" value="NZ_JBEUWX010000002.1"/>
</dbReference>
<keyword evidence="4 9" id="KW-0378">Hydrolase</keyword>
<dbReference type="Gene3D" id="3.40.50.11140">
    <property type="match status" value="1"/>
</dbReference>
<dbReference type="SUPFAM" id="SSF143517">
    <property type="entry name" value="TRCF domain-like"/>
    <property type="match status" value="1"/>
</dbReference>
<evidence type="ECO:0000259" key="10">
    <source>
        <dbReference type="PROSITE" id="PS51192"/>
    </source>
</evidence>
<evidence type="ECO:0000256" key="8">
    <source>
        <dbReference type="ARBA" id="ARBA00023204"/>
    </source>
</evidence>
<evidence type="ECO:0000256" key="1">
    <source>
        <dbReference type="ARBA" id="ARBA00022490"/>
    </source>
</evidence>
<dbReference type="InterPro" id="IPR041471">
    <property type="entry name" value="UvrB_inter"/>
</dbReference>
<dbReference type="InterPro" id="IPR014001">
    <property type="entry name" value="Helicase_ATP-bd"/>
</dbReference>
<accession>A0ABV4UCX5</accession>
<dbReference type="InterPro" id="IPR047112">
    <property type="entry name" value="RecG/Mfd"/>
</dbReference>